<evidence type="ECO:0000313" key="1">
    <source>
        <dbReference type="EMBL" id="SIN94709.1"/>
    </source>
</evidence>
<name>A0A1N6FHG2_9BURK</name>
<accession>A0A1N6FHG2</accession>
<dbReference type="EMBL" id="FSRM01000001">
    <property type="protein sequence ID" value="SIN94709.1"/>
    <property type="molecule type" value="Genomic_DNA"/>
</dbReference>
<reference evidence="1 2" key="1">
    <citation type="submission" date="2016-11" db="EMBL/GenBank/DDBJ databases">
        <authorList>
            <person name="Jaros S."/>
            <person name="Januszkiewicz K."/>
            <person name="Wedrychowicz H."/>
        </authorList>
    </citation>
    <scope>NUCLEOTIDE SEQUENCE [LARGE SCALE GENOMIC DNA]</scope>
    <source>
        <strain evidence="1 2">GAS86</strain>
    </source>
</reference>
<organism evidence="1 2">
    <name type="scientific">Paraburkholderia phenazinium</name>
    <dbReference type="NCBI Taxonomy" id="60549"/>
    <lineage>
        <taxon>Bacteria</taxon>
        <taxon>Pseudomonadati</taxon>
        <taxon>Pseudomonadota</taxon>
        <taxon>Betaproteobacteria</taxon>
        <taxon>Burkholderiales</taxon>
        <taxon>Burkholderiaceae</taxon>
        <taxon>Paraburkholderia</taxon>
    </lineage>
</organism>
<proteinExistence type="predicted"/>
<sequence>MRDLFTNKLRGTAGNTERFIETASELRRTSAAKSYKSLVRKIHQINRGGPNGLVRLRPQRWREMTSSRVLRRLPLSNELYWTAIQLREISDLLTSHVETVRDVAAAVDCADYQRALNLVASHRRKHGDSVWGLQAYIACTLRCGAEDAVLSGLFDEVRQAGHGMTQYLALKYADIYDQNSTFAGFARRCDRELRYIPKNERRGAYLRQQLLGDSNTLDNLSDFLRTQVEFSYIDAYEGFLTAAMWAAGDEYGRSTANDNIKEALIELREVSDARLRRLSSLLGHDDETAEFEVKVTSPRFRLLTARCLAQNESSRSQEPTLPLSDTLTFVEAQIEVELRLLLDGQSNAAQAIHNLKTLAAKHAFLPWSEALDAWVQGIASTDIAKPGYLAWSLSRLIPSGAMDGNPALSPSGYPWLSIYPFESIEHQLYREAIDASPTDFDVNLERQYKQLHNEYRSSNAIGLRLLSISSAKIEEDISTALRRCVEFALDFPGFAETLPFEELVGGDRDWHELADLELFDLTIGLHFSSLGERESKNKFNLELACKKLLALYKCSTLAELLEKNSPDDFRVPFILWNVMIPRNLRLVSFLKTPESVDTARLGVCQALLDIKNVDTDAVVAEIRRITEARLVQKVELEIESARIFADKLGIKRWAERECQEEFLRLKNSRVANLAPSMDEIKLLISSIGEENIKLDVSFERQQEDPLFALGASILNTCFWKQDDGLDHFLSLRIRHGSLSGYLRAPLEKARLVSQGKFEGSAIQSEWRATLESSGAQAAHSALTHLAVFQESFDALIEGLRKDYIQIISKEHPKGLFKNGLHKPVWAIFHAKWEKCESFDRFFELCWEAFEIALETSLTSVREHLSHTFTRECEGLFESLRRGIDACELLNPVNANLIGSINDAVRGLQEAVGVVTNWFVPFEPAQQEVELRFEQVLDVSRRVFANARPRFALEVVESAPNTSIAFVSRLLPRISDALFIIFDNVYRHSGFTDGATLTVDWTWALEGDERVVLTLRVENQLHPSKDLDEVVRSLRQVKAKLSGQGFHDALVMEGGTGLVKLARIAAGSYEVDAAKCVDFGVRDGRFFVDCLLNFAGELRIGRERQYEA</sequence>
<evidence type="ECO:0000313" key="2">
    <source>
        <dbReference type="Proteomes" id="UP000184693"/>
    </source>
</evidence>
<dbReference type="RefSeq" id="WP_143787476.1">
    <property type="nucleotide sequence ID" value="NZ_FSRM01000001.1"/>
</dbReference>
<gene>
    <name evidence="1" type="ORF">SAMN05444168_1572</name>
</gene>
<protein>
    <submittedName>
        <fullName evidence="1">Uncharacterized protein</fullName>
    </submittedName>
</protein>
<dbReference type="OrthoDB" id="9157195at2"/>
<dbReference type="AlphaFoldDB" id="A0A1N6FHG2"/>
<dbReference type="Proteomes" id="UP000184693">
    <property type="component" value="Unassembled WGS sequence"/>
</dbReference>